<evidence type="ECO:0000259" key="2">
    <source>
        <dbReference type="Pfam" id="PF07498"/>
    </source>
</evidence>
<dbReference type="GO" id="GO:0006353">
    <property type="term" value="P:DNA-templated transcription termination"/>
    <property type="evidence" value="ECO:0007669"/>
    <property type="project" value="InterPro"/>
</dbReference>
<evidence type="ECO:0000256" key="1">
    <source>
        <dbReference type="SAM" id="MobiDB-lite"/>
    </source>
</evidence>
<reference evidence="3 4" key="1">
    <citation type="submission" date="2017-04" db="EMBL/GenBank/DDBJ databases">
        <title>MLSA of the genus Halorubrum.</title>
        <authorList>
            <person name="De La Haba R."/>
            <person name="Sanchez-Porro C."/>
            <person name="Infante-Dominguez C."/>
            <person name="Ventosa A."/>
        </authorList>
    </citation>
    <scope>NUCLEOTIDE SEQUENCE [LARGE SCALE GENOMIC DNA]</scope>
    <source>
        <strain evidence="3 4">DSM 17463</strain>
    </source>
</reference>
<dbReference type="RefSeq" id="WP_085682618.1">
    <property type="nucleotide sequence ID" value="NZ_NEDJ01000025.1"/>
</dbReference>
<gene>
    <name evidence="3" type="ORF">B9H04_08725</name>
</gene>
<dbReference type="STRING" id="1121945.GCA_000421805_01311"/>
<dbReference type="EMBL" id="NEDJ01000025">
    <property type="protein sequence ID" value="OSP07231.1"/>
    <property type="molecule type" value="Genomic_DNA"/>
</dbReference>
<dbReference type="InterPro" id="IPR011112">
    <property type="entry name" value="Rho-like_N"/>
</dbReference>
<comment type="caution">
    <text evidence="3">The sequence shown here is derived from an EMBL/GenBank/DDBJ whole genome shotgun (WGS) entry which is preliminary data.</text>
</comment>
<feature type="region of interest" description="Disordered" evidence="1">
    <location>
        <begin position="137"/>
        <end position="206"/>
    </location>
</feature>
<sequence length="254" mass="27587">MPSIDITDDQRDRIAALREELTDAHADRYTSVTLRDTVASLLDLADAVDDPDRRAAVDTNRSEADDDDDGGFPRERLEARLRERNRRHSDANPDDPMDLYSIAAEYDVSGRSSMTKGELVTAILDVAERRYTAPFAPVDVELPDADHDGGSGADTDSAEGGSEADHDDDDGSPEADHDNAEDGGDESDTAAESDADDQAGDDGQLNAMLSLLETHSDKWDSADGDARYEVELPDGSVETARTKDDVRAALFKHY</sequence>
<name>A0A1X4H846_HALEZ</name>
<evidence type="ECO:0000313" key="3">
    <source>
        <dbReference type="EMBL" id="OSP07231.1"/>
    </source>
</evidence>
<feature type="region of interest" description="Disordered" evidence="1">
    <location>
        <begin position="49"/>
        <end position="75"/>
    </location>
</feature>
<evidence type="ECO:0000313" key="4">
    <source>
        <dbReference type="Proteomes" id="UP000193587"/>
    </source>
</evidence>
<accession>A0A1X4H846</accession>
<protein>
    <recommendedName>
        <fullName evidence="2">Rho termination factor-like N-terminal domain-containing protein</fullName>
    </recommendedName>
</protein>
<feature type="compositionally biased region" description="Basic and acidic residues" evidence="1">
    <location>
        <begin position="50"/>
        <end position="63"/>
    </location>
</feature>
<dbReference type="AlphaFoldDB" id="A0A1X4H846"/>
<organism evidence="3 4">
    <name type="scientific">Halorubrum ezzemoulense DSM 17463</name>
    <dbReference type="NCBI Taxonomy" id="1121945"/>
    <lineage>
        <taxon>Archaea</taxon>
        <taxon>Methanobacteriati</taxon>
        <taxon>Methanobacteriota</taxon>
        <taxon>Stenosarchaea group</taxon>
        <taxon>Halobacteria</taxon>
        <taxon>Halobacteriales</taxon>
        <taxon>Haloferacaceae</taxon>
        <taxon>Halorubrum</taxon>
    </lineage>
</organism>
<dbReference type="Proteomes" id="UP000193587">
    <property type="component" value="Unassembled WGS sequence"/>
</dbReference>
<dbReference type="eggNOG" id="arCOG09005">
    <property type="taxonomic scope" value="Archaea"/>
</dbReference>
<feature type="domain" description="Rho termination factor-like N-terminal" evidence="2">
    <location>
        <begin position="98"/>
        <end position="125"/>
    </location>
</feature>
<dbReference type="Pfam" id="PF07498">
    <property type="entry name" value="Rho_N"/>
    <property type="match status" value="1"/>
</dbReference>
<feature type="compositionally biased region" description="Acidic residues" evidence="1">
    <location>
        <begin position="181"/>
        <end position="200"/>
    </location>
</feature>
<proteinExistence type="predicted"/>